<gene>
    <name evidence="3" type="ORF">OB236_22165</name>
</gene>
<dbReference type="EMBL" id="JAOQIO010000084">
    <property type="protein sequence ID" value="MCU6794822.1"/>
    <property type="molecule type" value="Genomic_DNA"/>
</dbReference>
<dbReference type="Gene3D" id="3.30.70.270">
    <property type="match status" value="1"/>
</dbReference>
<dbReference type="PANTHER" id="PTHR45138">
    <property type="entry name" value="REGULATORY COMPONENTS OF SENSORY TRANSDUCTION SYSTEM"/>
    <property type="match status" value="1"/>
</dbReference>
<keyword evidence="4" id="KW-1185">Reference proteome</keyword>
<dbReference type="NCBIfam" id="TIGR00254">
    <property type="entry name" value="GGDEF"/>
    <property type="match status" value="1"/>
</dbReference>
<keyword evidence="1" id="KW-0812">Transmembrane</keyword>
<dbReference type="InterPro" id="IPR029787">
    <property type="entry name" value="Nucleotide_cyclase"/>
</dbReference>
<keyword evidence="1" id="KW-0472">Membrane</keyword>
<feature type="transmembrane region" description="Helical" evidence="1">
    <location>
        <begin position="84"/>
        <end position="104"/>
    </location>
</feature>
<dbReference type="InterPro" id="IPR043128">
    <property type="entry name" value="Rev_trsase/Diguanyl_cyclase"/>
</dbReference>
<dbReference type="SUPFAM" id="SSF55073">
    <property type="entry name" value="Nucleotide cyclase"/>
    <property type="match status" value="1"/>
</dbReference>
<dbReference type="PROSITE" id="PS50887">
    <property type="entry name" value="GGDEF"/>
    <property type="match status" value="1"/>
</dbReference>
<reference evidence="3 4" key="1">
    <citation type="submission" date="2022-09" db="EMBL/GenBank/DDBJ databases">
        <authorList>
            <person name="Han X.L."/>
            <person name="Wang Q."/>
            <person name="Lu T."/>
        </authorList>
    </citation>
    <scope>NUCLEOTIDE SEQUENCE [LARGE SCALE GENOMIC DNA]</scope>
    <source>
        <strain evidence="3 4">WQ 127069</strain>
    </source>
</reference>
<feature type="transmembrane region" description="Helical" evidence="1">
    <location>
        <begin position="17"/>
        <end position="40"/>
    </location>
</feature>
<evidence type="ECO:0000313" key="4">
    <source>
        <dbReference type="Proteomes" id="UP001652445"/>
    </source>
</evidence>
<feature type="domain" description="GGDEF" evidence="2">
    <location>
        <begin position="267"/>
        <end position="389"/>
    </location>
</feature>
<evidence type="ECO:0000256" key="1">
    <source>
        <dbReference type="SAM" id="Phobius"/>
    </source>
</evidence>
<feature type="transmembrane region" description="Helical" evidence="1">
    <location>
        <begin position="181"/>
        <end position="200"/>
    </location>
</feature>
<dbReference type="CDD" id="cd01949">
    <property type="entry name" value="GGDEF"/>
    <property type="match status" value="1"/>
</dbReference>
<dbReference type="InterPro" id="IPR050469">
    <property type="entry name" value="Diguanylate_Cyclase"/>
</dbReference>
<dbReference type="Pfam" id="PF00990">
    <property type="entry name" value="GGDEF"/>
    <property type="match status" value="1"/>
</dbReference>
<sequence>MNARLISLMNALNLSDLWIGTLGTIISYTIIVVILLLTLLVSFRLLVNRRKIGYLSMMLSLVILIAQYGQLIQFQLYPTPNETAVFIALILKASAFLLVNIGIFQLYNPTKAKDGIIIGVICGIMALVAATYWYIPGSFEGSPEQIKQLQPLGLELFMFVIIFVSFMLVNPRIGQNGKFQLMLTLYFCSHMIYMTNKYLFNGTQGVLTKLEQLFPMAFHIVLFLFIFERIIEMMQAIYNSSIRDGLTGLYNRKFYYNRVNQHLAQHIKVSVIFSDIDNFKKLNDTKGHHMGDQVLKQVAQIAKEVAEPDGICGRYGGEEIVVMVIGDKDETSEIAEKIRARVEAETIVTVSVGFSCYSKGIGADELIKQADEAMYKAKTTGKNKVIAYA</sequence>
<feature type="transmembrane region" description="Helical" evidence="1">
    <location>
        <begin position="116"/>
        <end position="135"/>
    </location>
</feature>
<comment type="caution">
    <text evidence="3">The sequence shown here is derived from an EMBL/GenBank/DDBJ whole genome shotgun (WGS) entry which is preliminary data.</text>
</comment>
<feature type="transmembrane region" description="Helical" evidence="1">
    <location>
        <begin position="212"/>
        <end position="231"/>
    </location>
</feature>
<feature type="transmembrane region" description="Helical" evidence="1">
    <location>
        <begin position="150"/>
        <end position="169"/>
    </location>
</feature>
<proteinExistence type="predicted"/>
<dbReference type="Proteomes" id="UP001652445">
    <property type="component" value="Unassembled WGS sequence"/>
</dbReference>
<evidence type="ECO:0000259" key="2">
    <source>
        <dbReference type="PROSITE" id="PS50887"/>
    </source>
</evidence>
<dbReference type="RefSeq" id="WP_076229229.1">
    <property type="nucleotide sequence ID" value="NZ_JAOQIO010000084.1"/>
</dbReference>
<name>A0ABT2UJK5_9BACL</name>
<evidence type="ECO:0000313" key="3">
    <source>
        <dbReference type="EMBL" id="MCU6794822.1"/>
    </source>
</evidence>
<accession>A0ABT2UJK5</accession>
<organism evidence="3 4">
    <name type="scientific">Paenibacillus baimaensis</name>
    <dbReference type="NCBI Taxonomy" id="2982185"/>
    <lineage>
        <taxon>Bacteria</taxon>
        <taxon>Bacillati</taxon>
        <taxon>Bacillota</taxon>
        <taxon>Bacilli</taxon>
        <taxon>Bacillales</taxon>
        <taxon>Paenibacillaceae</taxon>
        <taxon>Paenibacillus</taxon>
    </lineage>
</organism>
<dbReference type="InterPro" id="IPR000160">
    <property type="entry name" value="GGDEF_dom"/>
</dbReference>
<dbReference type="PANTHER" id="PTHR45138:SF9">
    <property type="entry name" value="DIGUANYLATE CYCLASE DGCM-RELATED"/>
    <property type="match status" value="1"/>
</dbReference>
<dbReference type="SMART" id="SM00267">
    <property type="entry name" value="GGDEF"/>
    <property type="match status" value="1"/>
</dbReference>
<feature type="transmembrane region" description="Helical" evidence="1">
    <location>
        <begin position="52"/>
        <end position="72"/>
    </location>
</feature>
<protein>
    <submittedName>
        <fullName evidence="3">GGDEF domain-containing protein</fullName>
    </submittedName>
</protein>
<keyword evidence="1" id="KW-1133">Transmembrane helix</keyword>